<dbReference type="GO" id="GO:0044205">
    <property type="term" value="P:'de novo' UMP biosynthetic process"/>
    <property type="evidence" value="ECO:0007669"/>
    <property type="project" value="UniProtKB-UniRule"/>
</dbReference>
<evidence type="ECO:0000256" key="12">
    <source>
        <dbReference type="PIRSR" id="PIRSR006816-1"/>
    </source>
</evidence>
<dbReference type="InterPro" id="IPR050353">
    <property type="entry name" value="PyrK_electron_transfer"/>
</dbReference>
<evidence type="ECO:0000256" key="3">
    <source>
        <dbReference type="ARBA" id="ARBA00022630"/>
    </source>
</evidence>
<keyword evidence="7 11" id="KW-0665">Pyrimidine biosynthesis</keyword>
<feature type="binding site" evidence="11 13">
    <location>
        <position position="242"/>
    </location>
    <ligand>
        <name>[2Fe-2S] cluster</name>
        <dbReference type="ChEBI" id="CHEBI:190135"/>
    </ligand>
</feature>
<evidence type="ECO:0000256" key="9">
    <source>
        <dbReference type="ARBA" id="ARBA00023004"/>
    </source>
</evidence>
<dbReference type="InterPro" id="IPR023455">
    <property type="entry name" value="Dihydroorotate_DHASE_ETsu"/>
</dbReference>
<dbReference type="GO" id="GO:0051537">
    <property type="term" value="F:2 iron, 2 sulfur cluster binding"/>
    <property type="evidence" value="ECO:0007669"/>
    <property type="project" value="UniProtKB-KW"/>
</dbReference>
<dbReference type="InterPro" id="IPR039261">
    <property type="entry name" value="FNR_nucleotide-bd"/>
</dbReference>
<evidence type="ECO:0000256" key="4">
    <source>
        <dbReference type="ARBA" id="ARBA00022714"/>
    </source>
</evidence>
<name>A0A2J0L167_9BACT</name>
<comment type="pathway">
    <text evidence="11">Pyrimidine metabolism; UMP biosynthesis via de novo pathway; orotate from (S)-dihydroorotate (NAD(+) route): step 1/1.</text>
</comment>
<keyword evidence="3 11" id="KW-0285">Flavoprotein</keyword>
<comment type="caution">
    <text evidence="11">Lacks conserved residue(s) required for the propagation of feature annotation.</text>
</comment>
<comment type="cofactor">
    <cofactor evidence="11">
        <name>[2Fe-2S] cluster</name>
        <dbReference type="ChEBI" id="CHEBI:190135"/>
    </cofactor>
    <text evidence="11">Binds 1 [2Fe-2S] cluster per subunit.</text>
</comment>
<dbReference type="InterPro" id="IPR001433">
    <property type="entry name" value="OxRdtase_FAD/NAD-bd"/>
</dbReference>
<feature type="binding site" evidence="11 13">
    <location>
        <position position="239"/>
    </location>
    <ligand>
        <name>[2Fe-2S] cluster</name>
        <dbReference type="ChEBI" id="CHEBI:190135"/>
    </ligand>
</feature>
<keyword evidence="10 11" id="KW-0411">Iron-sulfur</keyword>
<proteinExistence type="inferred from homology"/>
<feature type="binding site" evidence="11 13">
    <location>
        <position position="254"/>
    </location>
    <ligand>
        <name>[2Fe-2S] cluster</name>
        <dbReference type="ChEBI" id="CHEBI:190135"/>
    </ligand>
</feature>
<dbReference type="InterPro" id="IPR017927">
    <property type="entry name" value="FAD-bd_FR_type"/>
</dbReference>
<evidence type="ECO:0000259" key="14">
    <source>
        <dbReference type="PROSITE" id="PS51384"/>
    </source>
</evidence>
<comment type="function">
    <text evidence="11">Responsible for channeling the electrons from the oxidation of dihydroorotate from the FMN redox center in the PyrD type B subunit to the ultimate electron acceptor NAD(+).</text>
</comment>
<dbReference type="SUPFAM" id="SSF63380">
    <property type="entry name" value="Riboflavin synthase domain-like"/>
    <property type="match status" value="1"/>
</dbReference>
<dbReference type="Gene3D" id="2.10.240.10">
    <property type="entry name" value="Dihydroorotate dehydrogenase, electron transfer subunit"/>
    <property type="match status" value="1"/>
</dbReference>
<sequence length="267" mass="29309">MIQAKVKILSNIKAGPNYYRMTLACPAAAKKIKPGQFFQVRCGNKSLDPFLRRPFSVHNVDKKGNIEILYQTIGKATVLLSDKKSGDALDIIGPLGNGFEQRTANSERRTSIIVAGGMGVAPMLFLAERLVHRRQTTDHRKVIVLIGAKNKKNLLCEKEFRSLGCDVKISTDDGSKGKKGFVTDALKGLLNANRYTLNATLYACGPSPMLEEIAKIAAANKIESYGSFEEHMACGMGNCYGCVVKTKKGYKRICKDGPVFDLGEIEW</sequence>
<keyword evidence="8 11" id="KW-0249">Electron transport</keyword>
<dbReference type="EMBL" id="PEWV01000006">
    <property type="protein sequence ID" value="PIU42420.1"/>
    <property type="molecule type" value="Genomic_DNA"/>
</dbReference>
<dbReference type="HAMAP" id="MF_01211">
    <property type="entry name" value="DHODB_Fe_S_bind"/>
    <property type="match status" value="1"/>
</dbReference>
<evidence type="ECO:0000256" key="1">
    <source>
        <dbReference type="ARBA" id="ARBA00006422"/>
    </source>
</evidence>
<comment type="cofactor">
    <cofactor evidence="11 12">
        <name>FAD</name>
        <dbReference type="ChEBI" id="CHEBI:57692"/>
    </cofactor>
    <text evidence="11 12">Binds 1 FAD per subunit.</text>
</comment>
<dbReference type="AlphaFoldDB" id="A0A2J0L167"/>
<gene>
    <name evidence="11" type="primary">pyrK</name>
    <name evidence="15" type="ORF">COS99_00390</name>
</gene>
<dbReference type="Gene3D" id="3.40.50.80">
    <property type="entry name" value="Nucleotide-binding domain of ferredoxin-NADP reductase (FNR) module"/>
    <property type="match status" value="1"/>
</dbReference>
<dbReference type="PRINTS" id="PR00410">
    <property type="entry name" value="PHEHYDRXLASE"/>
</dbReference>
<dbReference type="PIRSF" id="PIRSF006816">
    <property type="entry name" value="Cyc3_hyd_g"/>
    <property type="match status" value="1"/>
</dbReference>
<keyword evidence="9 11" id="KW-0408">Iron</keyword>
<dbReference type="GO" id="GO:0046872">
    <property type="term" value="F:metal ion binding"/>
    <property type="evidence" value="ECO:0007669"/>
    <property type="project" value="UniProtKB-KW"/>
</dbReference>
<feature type="binding site" evidence="11 12">
    <location>
        <begin position="69"/>
        <end position="71"/>
    </location>
    <ligand>
        <name>FAD</name>
        <dbReference type="ChEBI" id="CHEBI:57692"/>
    </ligand>
</feature>
<dbReference type="Proteomes" id="UP000230052">
    <property type="component" value="Unassembled WGS sequence"/>
</dbReference>
<dbReference type="GO" id="GO:0050660">
    <property type="term" value="F:flavin adenine dinucleotide binding"/>
    <property type="evidence" value="ECO:0007669"/>
    <property type="project" value="InterPro"/>
</dbReference>
<reference evidence="15 16" key="1">
    <citation type="submission" date="2017-09" db="EMBL/GenBank/DDBJ databases">
        <title>Depth-based differentiation of microbial function through sediment-hosted aquifers and enrichment of novel symbionts in the deep terrestrial subsurface.</title>
        <authorList>
            <person name="Probst A.J."/>
            <person name="Ladd B."/>
            <person name="Jarett J.K."/>
            <person name="Geller-Mcgrath D.E."/>
            <person name="Sieber C.M."/>
            <person name="Emerson J.B."/>
            <person name="Anantharaman K."/>
            <person name="Thomas B.C."/>
            <person name="Malmstrom R."/>
            <person name="Stieglmeier M."/>
            <person name="Klingl A."/>
            <person name="Woyke T."/>
            <person name="Ryan C.M."/>
            <person name="Banfield J.F."/>
        </authorList>
    </citation>
    <scope>NUCLEOTIDE SEQUENCE [LARGE SCALE GENOMIC DNA]</scope>
    <source>
        <strain evidence="15">CG07_land_8_20_14_0_80_42_15</strain>
    </source>
</reference>
<comment type="subunit">
    <text evidence="11">Heterotetramer of 2 PyrK and 2 PyrD type B subunits.</text>
</comment>
<organism evidence="15 16">
    <name type="scientific">Candidatus Aquitaenariimonas noxiae</name>
    <dbReference type="NCBI Taxonomy" id="1974741"/>
    <lineage>
        <taxon>Bacteria</taxon>
        <taxon>Pseudomonadati</taxon>
        <taxon>Candidatus Omnitrophota</taxon>
        <taxon>Candidatus Aquitaenariimonas</taxon>
    </lineage>
</organism>
<keyword evidence="4 11" id="KW-0001">2Fe-2S</keyword>
<dbReference type="Gene3D" id="2.40.30.10">
    <property type="entry name" value="Translation factors"/>
    <property type="match status" value="1"/>
</dbReference>
<dbReference type="PANTHER" id="PTHR43513:SF3">
    <property type="entry name" value="DIHYDROOROTATE DEHYDROGENASE B (NAD(+)), ELECTRON TRANSFER SUBUNIT-RELATED"/>
    <property type="match status" value="1"/>
</dbReference>
<dbReference type="UniPathway" id="UPA00070">
    <property type="reaction ID" value="UER00945"/>
</dbReference>
<dbReference type="GO" id="GO:0016491">
    <property type="term" value="F:oxidoreductase activity"/>
    <property type="evidence" value="ECO:0007669"/>
    <property type="project" value="InterPro"/>
</dbReference>
<evidence type="ECO:0000256" key="10">
    <source>
        <dbReference type="ARBA" id="ARBA00023014"/>
    </source>
</evidence>
<dbReference type="CDD" id="cd06218">
    <property type="entry name" value="DHOD_e_trans"/>
    <property type="match status" value="1"/>
</dbReference>
<comment type="caution">
    <text evidence="15">The sequence shown here is derived from an EMBL/GenBank/DDBJ whole genome shotgun (WGS) entry which is preliminary data.</text>
</comment>
<dbReference type="Pfam" id="PF00175">
    <property type="entry name" value="NAD_binding_1"/>
    <property type="match status" value="1"/>
</dbReference>
<comment type="cofactor">
    <cofactor evidence="13">
        <name>[2Fe-2S] cluster</name>
        <dbReference type="ChEBI" id="CHEBI:190135"/>
    </cofactor>
    <text evidence="13">Binds 1 [2Fe-2S] cluster per subunit.</text>
</comment>
<comment type="similarity">
    <text evidence="1 11">Belongs to the PyrK family.</text>
</comment>
<evidence type="ECO:0000313" key="15">
    <source>
        <dbReference type="EMBL" id="PIU42420.1"/>
    </source>
</evidence>
<evidence type="ECO:0000256" key="8">
    <source>
        <dbReference type="ARBA" id="ARBA00022982"/>
    </source>
</evidence>
<evidence type="ECO:0000313" key="16">
    <source>
        <dbReference type="Proteomes" id="UP000230052"/>
    </source>
</evidence>
<evidence type="ECO:0000256" key="2">
    <source>
        <dbReference type="ARBA" id="ARBA00022448"/>
    </source>
</evidence>
<accession>A0A2J0L167</accession>
<dbReference type="InterPro" id="IPR037117">
    <property type="entry name" value="Dihydroorotate_DH_ele_sf"/>
</dbReference>
<dbReference type="Pfam" id="PF10418">
    <property type="entry name" value="DHODB_Fe-S_bind"/>
    <property type="match status" value="1"/>
</dbReference>
<keyword evidence="2 11" id="KW-0813">Transport</keyword>
<keyword evidence="5 11" id="KW-0479">Metal-binding</keyword>
<dbReference type="GO" id="GO:0009055">
    <property type="term" value="F:electron transfer activity"/>
    <property type="evidence" value="ECO:0007669"/>
    <property type="project" value="UniProtKB-UniRule"/>
</dbReference>
<evidence type="ECO:0000256" key="6">
    <source>
        <dbReference type="ARBA" id="ARBA00022827"/>
    </source>
</evidence>
<dbReference type="PROSITE" id="PS51384">
    <property type="entry name" value="FAD_FR"/>
    <property type="match status" value="1"/>
</dbReference>
<feature type="binding site" evidence="11 13">
    <location>
        <position position="234"/>
    </location>
    <ligand>
        <name>[2Fe-2S] cluster</name>
        <dbReference type="ChEBI" id="CHEBI:190135"/>
    </ligand>
</feature>
<feature type="binding site" evidence="11 12">
    <location>
        <begin position="53"/>
        <end position="56"/>
    </location>
    <ligand>
        <name>FAD</name>
        <dbReference type="ChEBI" id="CHEBI:57692"/>
    </ligand>
</feature>
<dbReference type="PANTHER" id="PTHR43513">
    <property type="entry name" value="DIHYDROOROTATE DEHYDROGENASE B (NAD(+)), ELECTRON TRANSFER SUBUNIT"/>
    <property type="match status" value="1"/>
</dbReference>
<evidence type="ECO:0000256" key="5">
    <source>
        <dbReference type="ARBA" id="ARBA00022723"/>
    </source>
</evidence>
<dbReference type="InterPro" id="IPR017938">
    <property type="entry name" value="Riboflavin_synthase-like_b-brl"/>
</dbReference>
<protein>
    <recommendedName>
        <fullName evidence="11">Dihydroorotate dehydrogenase B (NAD(+)), electron transfer subunit</fullName>
    </recommendedName>
    <alternativeName>
        <fullName evidence="11">Dihydroorotate oxidase B, electron transfer subunit</fullName>
    </alternativeName>
</protein>
<dbReference type="SUPFAM" id="SSF52343">
    <property type="entry name" value="Ferredoxin reductase-like, C-terminal NADP-linked domain"/>
    <property type="match status" value="1"/>
</dbReference>
<evidence type="ECO:0000256" key="11">
    <source>
        <dbReference type="HAMAP-Rule" id="MF_01211"/>
    </source>
</evidence>
<keyword evidence="6 11" id="KW-0274">FAD</keyword>
<dbReference type="InterPro" id="IPR019480">
    <property type="entry name" value="Dihydroorotate_DH_Fe-S-bd"/>
</dbReference>
<evidence type="ECO:0000256" key="7">
    <source>
        <dbReference type="ARBA" id="ARBA00022975"/>
    </source>
</evidence>
<feature type="domain" description="FAD-binding FR-type" evidence="14">
    <location>
        <begin position="1"/>
        <end position="101"/>
    </location>
</feature>
<evidence type="ECO:0000256" key="13">
    <source>
        <dbReference type="PIRSR" id="PIRSR006816-2"/>
    </source>
</evidence>
<dbReference type="InterPro" id="IPR012165">
    <property type="entry name" value="Cyt_c3_hydrogenase_gsu"/>
</dbReference>